<evidence type="ECO:0000313" key="3">
    <source>
        <dbReference type="Proteomes" id="UP000054538"/>
    </source>
</evidence>
<dbReference type="EMBL" id="KN824869">
    <property type="protein sequence ID" value="KIK99112.1"/>
    <property type="molecule type" value="Genomic_DNA"/>
</dbReference>
<feature type="region of interest" description="Disordered" evidence="1">
    <location>
        <begin position="192"/>
        <end position="246"/>
    </location>
</feature>
<dbReference type="InParanoid" id="A0A0D0DKS0"/>
<dbReference type="Proteomes" id="UP000054538">
    <property type="component" value="Unassembled WGS sequence"/>
</dbReference>
<organism evidence="2 3">
    <name type="scientific">Paxillus rubicundulus Ve08.2h10</name>
    <dbReference type="NCBI Taxonomy" id="930991"/>
    <lineage>
        <taxon>Eukaryota</taxon>
        <taxon>Fungi</taxon>
        <taxon>Dikarya</taxon>
        <taxon>Basidiomycota</taxon>
        <taxon>Agaricomycotina</taxon>
        <taxon>Agaricomycetes</taxon>
        <taxon>Agaricomycetidae</taxon>
        <taxon>Boletales</taxon>
        <taxon>Paxilineae</taxon>
        <taxon>Paxillaceae</taxon>
        <taxon>Paxillus</taxon>
    </lineage>
</organism>
<dbReference type="HOGENOM" id="CLU_076801_0_0_1"/>
<feature type="non-terminal residue" evidence="2">
    <location>
        <position position="1"/>
    </location>
</feature>
<dbReference type="AlphaFoldDB" id="A0A0D0DKS0"/>
<evidence type="ECO:0000313" key="2">
    <source>
        <dbReference type="EMBL" id="KIK99112.1"/>
    </source>
</evidence>
<gene>
    <name evidence="2" type="ORF">PAXRUDRAFT_132734</name>
</gene>
<reference evidence="3" key="2">
    <citation type="submission" date="2015-01" db="EMBL/GenBank/DDBJ databases">
        <title>Evolutionary Origins and Diversification of the Mycorrhizal Mutualists.</title>
        <authorList>
            <consortium name="DOE Joint Genome Institute"/>
            <consortium name="Mycorrhizal Genomics Consortium"/>
            <person name="Kohler A."/>
            <person name="Kuo A."/>
            <person name="Nagy L.G."/>
            <person name="Floudas D."/>
            <person name="Copeland A."/>
            <person name="Barry K.W."/>
            <person name="Cichocki N."/>
            <person name="Veneault-Fourrey C."/>
            <person name="LaButti K."/>
            <person name="Lindquist E.A."/>
            <person name="Lipzen A."/>
            <person name="Lundell T."/>
            <person name="Morin E."/>
            <person name="Murat C."/>
            <person name="Riley R."/>
            <person name="Ohm R."/>
            <person name="Sun H."/>
            <person name="Tunlid A."/>
            <person name="Henrissat B."/>
            <person name="Grigoriev I.V."/>
            <person name="Hibbett D.S."/>
            <person name="Martin F."/>
        </authorList>
    </citation>
    <scope>NUCLEOTIDE SEQUENCE [LARGE SCALE GENOMIC DNA]</scope>
    <source>
        <strain evidence="3">Ve08.2h10</strain>
    </source>
</reference>
<protein>
    <submittedName>
        <fullName evidence="2">Uncharacterized protein</fullName>
    </submittedName>
</protein>
<evidence type="ECO:0000256" key="1">
    <source>
        <dbReference type="SAM" id="MobiDB-lite"/>
    </source>
</evidence>
<sequence length="246" mass="27680">SSEAVYWEPYPYLTDCLLAWVLECPTDHTILYDKSSGESSSIPTNARATGCHKKDIYPIITKELFEKDATYSTDHIMPRLKTKYQAQCNQFKAKGASVKPGVPAYQNLKHEFNILQAFPHFEDCDALWHGIPSYNTRPFDSVPSTNWTSNFLSMIHCGAATTPSWYPTAQDIHNCQDAPEVQDQMNEDIHADTNMLDDGGKPADAEGHQPISWDIGPETGDILYHDHDGMMEDGEEGPVNKFNYQS</sequence>
<accession>A0A0D0DKS0</accession>
<keyword evidence="3" id="KW-1185">Reference proteome</keyword>
<dbReference type="OrthoDB" id="2693027at2759"/>
<proteinExistence type="predicted"/>
<feature type="compositionally biased region" description="Basic and acidic residues" evidence="1">
    <location>
        <begin position="198"/>
        <end position="207"/>
    </location>
</feature>
<name>A0A0D0DKS0_9AGAM</name>
<reference evidence="2 3" key="1">
    <citation type="submission" date="2014-04" db="EMBL/GenBank/DDBJ databases">
        <authorList>
            <consortium name="DOE Joint Genome Institute"/>
            <person name="Kuo A."/>
            <person name="Kohler A."/>
            <person name="Jargeat P."/>
            <person name="Nagy L.G."/>
            <person name="Floudas D."/>
            <person name="Copeland A."/>
            <person name="Barry K.W."/>
            <person name="Cichocki N."/>
            <person name="Veneault-Fourrey C."/>
            <person name="LaButti K."/>
            <person name="Lindquist E.A."/>
            <person name="Lipzen A."/>
            <person name="Lundell T."/>
            <person name="Morin E."/>
            <person name="Murat C."/>
            <person name="Sun H."/>
            <person name="Tunlid A."/>
            <person name="Henrissat B."/>
            <person name="Grigoriev I.V."/>
            <person name="Hibbett D.S."/>
            <person name="Martin F."/>
            <person name="Nordberg H.P."/>
            <person name="Cantor M.N."/>
            <person name="Hua S.X."/>
        </authorList>
    </citation>
    <scope>NUCLEOTIDE SEQUENCE [LARGE SCALE GENOMIC DNA]</scope>
    <source>
        <strain evidence="2 3">Ve08.2h10</strain>
    </source>
</reference>